<evidence type="ECO:0000256" key="2">
    <source>
        <dbReference type="SAM" id="Phobius"/>
    </source>
</evidence>
<comment type="caution">
    <text evidence="3">The sequence shown here is derived from an EMBL/GenBank/DDBJ whole genome shotgun (WGS) entry which is preliminary data.</text>
</comment>
<protein>
    <submittedName>
        <fullName evidence="3">Uncharacterized protein</fullName>
    </submittedName>
</protein>
<evidence type="ECO:0000313" key="3">
    <source>
        <dbReference type="EMBL" id="MBK6300595.1"/>
    </source>
</evidence>
<feature type="region of interest" description="Disordered" evidence="1">
    <location>
        <begin position="1"/>
        <end position="38"/>
    </location>
</feature>
<keyword evidence="2" id="KW-0812">Transmembrane</keyword>
<keyword evidence="2" id="KW-0472">Membrane</keyword>
<keyword evidence="2" id="KW-1133">Transmembrane helix</keyword>
<proteinExistence type="predicted"/>
<evidence type="ECO:0000313" key="4">
    <source>
        <dbReference type="Proteomes" id="UP000718281"/>
    </source>
</evidence>
<feature type="transmembrane region" description="Helical" evidence="2">
    <location>
        <begin position="34"/>
        <end position="52"/>
    </location>
</feature>
<reference evidence="3 4" key="1">
    <citation type="submission" date="2020-10" db="EMBL/GenBank/DDBJ databases">
        <title>Connecting structure to function with the recovery of over 1000 high-quality activated sludge metagenome-assembled genomes encoding full-length rRNA genes using long-read sequencing.</title>
        <authorList>
            <person name="Singleton C.M."/>
            <person name="Petriglieri F."/>
            <person name="Kristensen J.M."/>
            <person name="Kirkegaard R.H."/>
            <person name="Michaelsen T.Y."/>
            <person name="Andersen M.H."/>
            <person name="Karst S.M."/>
            <person name="Dueholm M.S."/>
            <person name="Nielsen P.H."/>
            <person name="Albertsen M."/>
        </authorList>
    </citation>
    <scope>NUCLEOTIDE SEQUENCE [LARGE SCALE GENOMIC DNA]</scope>
    <source>
        <strain evidence="3">AalE_18-Q3-R2-46_BAT3C.188</strain>
    </source>
</reference>
<evidence type="ECO:0000256" key="1">
    <source>
        <dbReference type="SAM" id="MobiDB-lite"/>
    </source>
</evidence>
<feature type="compositionally biased region" description="Polar residues" evidence="1">
    <location>
        <begin position="100"/>
        <end position="112"/>
    </location>
</feature>
<organism evidence="3 4">
    <name type="scientific">Candidatus Phosphoribacter hodrii</name>
    <dbReference type="NCBI Taxonomy" id="2953743"/>
    <lineage>
        <taxon>Bacteria</taxon>
        <taxon>Bacillati</taxon>
        <taxon>Actinomycetota</taxon>
        <taxon>Actinomycetes</taxon>
        <taxon>Micrococcales</taxon>
        <taxon>Dermatophilaceae</taxon>
        <taxon>Candidatus Phosphoribacter</taxon>
    </lineage>
</organism>
<feature type="compositionally biased region" description="Low complexity" evidence="1">
    <location>
        <begin position="1"/>
        <end position="12"/>
    </location>
</feature>
<name>A0A934X524_9MICO</name>
<dbReference type="Proteomes" id="UP000718281">
    <property type="component" value="Unassembled WGS sequence"/>
</dbReference>
<dbReference type="EMBL" id="JADIXZ010000004">
    <property type="protein sequence ID" value="MBK6300595.1"/>
    <property type="molecule type" value="Genomic_DNA"/>
</dbReference>
<feature type="transmembrane region" description="Helical" evidence="2">
    <location>
        <begin position="58"/>
        <end position="76"/>
    </location>
</feature>
<dbReference type="AlphaFoldDB" id="A0A934X524"/>
<sequence length="112" mass="12154">MNAKRASNTRRTTTTRRRRSTTTSSGYRRRRRPGLSSTVGSAIGMLAVTTLLNLSWPARIGLLVLVLVVGLAYMLWRHRAEIAAGADGIPEDAAAPPTPQDRTTPSPEENPS</sequence>
<accession>A0A934X524</accession>
<feature type="region of interest" description="Disordered" evidence="1">
    <location>
        <begin position="87"/>
        <end position="112"/>
    </location>
</feature>
<gene>
    <name evidence="3" type="ORF">IPF40_05925</name>
</gene>